<reference evidence="1 2" key="1">
    <citation type="submission" date="2023-03" db="EMBL/GenBank/DDBJ databases">
        <title>WGS of Gossypium arboreum.</title>
        <authorList>
            <person name="Yu D."/>
        </authorList>
    </citation>
    <scope>NUCLEOTIDE SEQUENCE [LARGE SCALE GENOMIC DNA]</scope>
    <source>
        <tissue evidence="1">Leaf</tissue>
    </source>
</reference>
<name>A0ABR0QU27_GOSAR</name>
<evidence type="ECO:0000313" key="1">
    <source>
        <dbReference type="EMBL" id="KAK5842805.1"/>
    </source>
</evidence>
<accession>A0ABR0QU27</accession>
<organism evidence="1 2">
    <name type="scientific">Gossypium arboreum</name>
    <name type="common">Tree cotton</name>
    <name type="synonym">Gossypium nanking</name>
    <dbReference type="NCBI Taxonomy" id="29729"/>
    <lineage>
        <taxon>Eukaryota</taxon>
        <taxon>Viridiplantae</taxon>
        <taxon>Streptophyta</taxon>
        <taxon>Embryophyta</taxon>
        <taxon>Tracheophyta</taxon>
        <taxon>Spermatophyta</taxon>
        <taxon>Magnoliopsida</taxon>
        <taxon>eudicotyledons</taxon>
        <taxon>Gunneridae</taxon>
        <taxon>Pentapetalae</taxon>
        <taxon>rosids</taxon>
        <taxon>malvids</taxon>
        <taxon>Malvales</taxon>
        <taxon>Malvaceae</taxon>
        <taxon>Malvoideae</taxon>
        <taxon>Gossypium</taxon>
    </lineage>
</organism>
<protein>
    <submittedName>
        <fullName evidence="1">Uncharacterized protein</fullName>
    </submittedName>
</protein>
<sequence>MVPTPLLNILIENKLNGNKNKEWKRNLIIILSCEKPKIVLHNKCPPATQVEARKYWEESDKIAHCYKLARVTSVLYKQLENCKTTKAILHKLEDMFRGQAALA</sequence>
<dbReference type="Proteomes" id="UP001358586">
    <property type="component" value="Chromosome 2"/>
</dbReference>
<keyword evidence="2" id="KW-1185">Reference proteome</keyword>
<dbReference type="EMBL" id="JARKNE010000002">
    <property type="protein sequence ID" value="KAK5842805.1"/>
    <property type="molecule type" value="Genomic_DNA"/>
</dbReference>
<gene>
    <name evidence="1" type="ORF">PVK06_005201</name>
</gene>
<evidence type="ECO:0000313" key="2">
    <source>
        <dbReference type="Proteomes" id="UP001358586"/>
    </source>
</evidence>
<proteinExistence type="predicted"/>
<comment type="caution">
    <text evidence="1">The sequence shown here is derived from an EMBL/GenBank/DDBJ whole genome shotgun (WGS) entry which is preliminary data.</text>
</comment>